<dbReference type="AlphaFoldDB" id="A0A858SLM5"/>
<sequence>MKITIQTRQAASPLIARISPSGPVNLNAAPGQKPPVDDAQQTTGPETTE</sequence>
<feature type="region of interest" description="Disordered" evidence="1">
    <location>
        <begin position="1"/>
        <end position="49"/>
    </location>
</feature>
<evidence type="ECO:0000313" key="2">
    <source>
        <dbReference type="EMBL" id="QJF49809.1"/>
    </source>
</evidence>
<protein>
    <submittedName>
        <fullName evidence="2">Uncharacterized protein</fullName>
    </submittedName>
</protein>
<name>A0A858SLM5_9RHOB</name>
<accession>A0A858SLM5</accession>
<evidence type="ECO:0000256" key="1">
    <source>
        <dbReference type="SAM" id="MobiDB-lite"/>
    </source>
</evidence>
<dbReference type="KEGG" id="rpon:G3256_00820"/>
<proteinExistence type="predicted"/>
<dbReference type="Proteomes" id="UP000503308">
    <property type="component" value="Chromosome"/>
</dbReference>
<evidence type="ECO:0000313" key="3">
    <source>
        <dbReference type="Proteomes" id="UP000503308"/>
    </source>
</evidence>
<feature type="compositionally biased region" description="Polar residues" evidence="1">
    <location>
        <begin position="1"/>
        <end position="10"/>
    </location>
</feature>
<organism evidence="2 3">
    <name type="scientific">Roseobacter ponti</name>
    <dbReference type="NCBI Taxonomy" id="1891787"/>
    <lineage>
        <taxon>Bacteria</taxon>
        <taxon>Pseudomonadati</taxon>
        <taxon>Pseudomonadota</taxon>
        <taxon>Alphaproteobacteria</taxon>
        <taxon>Rhodobacterales</taxon>
        <taxon>Roseobacteraceae</taxon>
        <taxon>Roseobacter</taxon>
    </lineage>
</organism>
<dbReference type="RefSeq" id="WP_169639035.1">
    <property type="nucleotide sequence ID" value="NZ_CP048788.1"/>
</dbReference>
<keyword evidence="3" id="KW-1185">Reference proteome</keyword>
<reference evidence="2 3" key="1">
    <citation type="submission" date="2020-02" db="EMBL/GenBank/DDBJ databases">
        <title>Genome sequence of Roseobacter ponti.</title>
        <authorList>
            <person name="Hollensteiner J."/>
            <person name="Schneider D."/>
            <person name="Poehlein A."/>
            <person name="Daniel R."/>
        </authorList>
    </citation>
    <scope>NUCLEOTIDE SEQUENCE [LARGE SCALE GENOMIC DNA]</scope>
    <source>
        <strain evidence="2 3">DSM 106830</strain>
    </source>
</reference>
<feature type="compositionally biased region" description="Polar residues" evidence="1">
    <location>
        <begin position="39"/>
        <end position="49"/>
    </location>
</feature>
<gene>
    <name evidence="2" type="ORF">G3256_00820</name>
</gene>
<dbReference type="EMBL" id="CP048788">
    <property type="protein sequence ID" value="QJF49809.1"/>
    <property type="molecule type" value="Genomic_DNA"/>
</dbReference>